<keyword evidence="12" id="KW-1185">Reference proteome</keyword>
<keyword evidence="5" id="KW-0812">Transmembrane</keyword>
<keyword evidence="8" id="KW-0811">Translocation</keyword>
<evidence type="ECO:0000256" key="4">
    <source>
        <dbReference type="ARBA" id="ARBA00022475"/>
    </source>
</evidence>
<feature type="region of interest" description="Disordered" evidence="10">
    <location>
        <begin position="108"/>
        <end position="146"/>
    </location>
</feature>
<dbReference type="Proteomes" id="UP001371224">
    <property type="component" value="Unassembled WGS sequence"/>
</dbReference>
<dbReference type="SMART" id="SM01323">
    <property type="entry name" value="YajC"/>
    <property type="match status" value="1"/>
</dbReference>
<sequence>MEIILFGLLAVMLVFMFLNTRKRQKQMKEQQEEKASKTVPGAKVLLQGGLYGTVVSYDPVDLDKPAEIELAPGVVIEVHSQAILRIVDPTEAPDAADEVADDVVAEEITEDHPDVTPAKGAADGIESIQVETPEETKARLERNDDN</sequence>
<dbReference type="NCBIfam" id="TIGR00739">
    <property type="entry name" value="yajC"/>
    <property type="match status" value="1"/>
</dbReference>
<evidence type="ECO:0000256" key="5">
    <source>
        <dbReference type="ARBA" id="ARBA00022692"/>
    </source>
</evidence>
<evidence type="ECO:0000256" key="3">
    <source>
        <dbReference type="ARBA" id="ARBA00022448"/>
    </source>
</evidence>
<dbReference type="PANTHER" id="PTHR33909">
    <property type="entry name" value="SEC TRANSLOCON ACCESSORY COMPLEX SUBUNIT YAJC"/>
    <property type="match status" value="1"/>
</dbReference>
<feature type="compositionally biased region" description="Basic and acidic residues" evidence="10">
    <location>
        <begin position="134"/>
        <end position="146"/>
    </location>
</feature>
<gene>
    <name evidence="11" type="primary">yajC</name>
    <name evidence="11" type="ORF">WDU99_04070</name>
</gene>
<accession>A0ABU8L8M9</accession>
<dbReference type="RefSeq" id="WP_337331166.1">
    <property type="nucleotide sequence ID" value="NZ_JBBDGM010000003.1"/>
</dbReference>
<comment type="similarity">
    <text evidence="2">Belongs to the YajC family.</text>
</comment>
<evidence type="ECO:0000256" key="7">
    <source>
        <dbReference type="ARBA" id="ARBA00022989"/>
    </source>
</evidence>
<dbReference type="PANTHER" id="PTHR33909:SF1">
    <property type="entry name" value="SEC TRANSLOCON ACCESSORY COMPLEX SUBUNIT YAJC"/>
    <property type="match status" value="1"/>
</dbReference>
<keyword evidence="4" id="KW-1003">Cell membrane</keyword>
<keyword evidence="6" id="KW-0653">Protein transport</keyword>
<name>A0ABU8L8M9_9MICO</name>
<organism evidence="11 12">
    <name type="scientific">Microbacterium bandirmense</name>
    <dbReference type="NCBI Taxonomy" id="3122050"/>
    <lineage>
        <taxon>Bacteria</taxon>
        <taxon>Bacillati</taxon>
        <taxon>Actinomycetota</taxon>
        <taxon>Actinomycetes</taxon>
        <taxon>Micrococcales</taxon>
        <taxon>Microbacteriaceae</taxon>
        <taxon>Microbacterium</taxon>
    </lineage>
</organism>
<evidence type="ECO:0000313" key="12">
    <source>
        <dbReference type="Proteomes" id="UP001371224"/>
    </source>
</evidence>
<comment type="caution">
    <text evidence="11">The sequence shown here is derived from an EMBL/GenBank/DDBJ whole genome shotgun (WGS) entry which is preliminary data.</text>
</comment>
<evidence type="ECO:0000256" key="2">
    <source>
        <dbReference type="ARBA" id="ARBA00006742"/>
    </source>
</evidence>
<keyword evidence="7" id="KW-1133">Transmembrane helix</keyword>
<proteinExistence type="inferred from homology"/>
<evidence type="ECO:0000256" key="6">
    <source>
        <dbReference type="ARBA" id="ARBA00022927"/>
    </source>
</evidence>
<comment type="subcellular location">
    <subcellularLocation>
        <location evidence="1">Cell membrane</location>
        <topology evidence="1">Single-pass membrane protein</topology>
    </subcellularLocation>
</comment>
<dbReference type="InterPro" id="IPR003849">
    <property type="entry name" value="Preprotein_translocase_YajC"/>
</dbReference>
<reference evidence="11 12" key="1">
    <citation type="submission" date="2024-02" db="EMBL/GenBank/DDBJ databases">
        <authorList>
            <person name="Saticioglu I.B."/>
        </authorList>
    </citation>
    <scope>NUCLEOTIDE SEQUENCE [LARGE SCALE GENOMIC DNA]</scope>
    <source>
        <strain evidence="11 12">Mu-80</strain>
    </source>
</reference>
<evidence type="ECO:0000313" key="11">
    <source>
        <dbReference type="EMBL" id="MEJ1087488.1"/>
    </source>
</evidence>
<evidence type="ECO:0000256" key="1">
    <source>
        <dbReference type="ARBA" id="ARBA00004162"/>
    </source>
</evidence>
<evidence type="ECO:0000256" key="8">
    <source>
        <dbReference type="ARBA" id="ARBA00023010"/>
    </source>
</evidence>
<keyword evidence="3" id="KW-0813">Transport</keyword>
<evidence type="ECO:0000256" key="9">
    <source>
        <dbReference type="ARBA" id="ARBA00023136"/>
    </source>
</evidence>
<dbReference type="Pfam" id="PF02699">
    <property type="entry name" value="YajC"/>
    <property type="match status" value="1"/>
</dbReference>
<dbReference type="EMBL" id="JBBDGM010000003">
    <property type="protein sequence ID" value="MEJ1087488.1"/>
    <property type="molecule type" value="Genomic_DNA"/>
</dbReference>
<protein>
    <submittedName>
        <fullName evidence="11">Preprotein translocase subunit YajC</fullName>
    </submittedName>
</protein>
<evidence type="ECO:0000256" key="10">
    <source>
        <dbReference type="SAM" id="MobiDB-lite"/>
    </source>
</evidence>
<keyword evidence="9" id="KW-0472">Membrane</keyword>